<protein>
    <submittedName>
        <fullName evidence="1">Uncharacterized protein</fullName>
    </submittedName>
</protein>
<evidence type="ECO:0000313" key="1">
    <source>
        <dbReference type="EMBL" id="KAL1515848.1"/>
    </source>
</evidence>
<gene>
    <name evidence="1" type="ORF">AB1Y20_002463</name>
</gene>
<keyword evidence="2" id="KW-1185">Reference proteome</keyword>
<sequence>MPLSAAMGRSLGSSSTMEETAALRALLSSMSNQLILMVGDSSLRNQFMQLARVGLDFNRELPVAYSVVHGNHTGRFLTPFATLLEEKPDSSNGYWGQFPWLLASTRANLTLLYAKVWGCSSIAPVVQKMALVLHNERRVHPELAAWPPAVALWNFGLHLLHIYPARPVRTSALRCALEYERLVRQSLHELRVRLPRTRLVWRTTNAVCESSFEGAWALAVRAYHCAEGDGFHNRSCSLPKIARIRKLCLWRYNISDSLCRDTFMDRRNTAAQRESALAVLRSAQPRVETLDAFGMTDAQCSSTADGRHYPPLLARINLAWLRMLNRPISVS</sequence>
<reference evidence="1 2" key="1">
    <citation type="journal article" date="2024" name="Science">
        <title>Giant polyketide synthase enzymes in the biosynthesis of giant marine polyether toxins.</title>
        <authorList>
            <person name="Fallon T.R."/>
            <person name="Shende V.V."/>
            <person name="Wierzbicki I.H."/>
            <person name="Pendleton A.L."/>
            <person name="Watervoot N.F."/>
            <person name="Auber R.P."/>
            <person name="Gonzalez D.J."/>
            <person name="Wisecaver J.H."/>
            <person name="Moore B.S."/>
        </authorList>
    </citation>
    <scope>NUCLEOTIDE SEQUENCE [LARGE SCALE GENOMIC DNA]</scope>
    <source>
        <strain evidence="1 2">12B1</strain>
    </source>
</reference>
<dbReference type="EMBL" id="JBGBPQ010000011">
    <property type="protein sequence ID" value="KAL1515848.1"/>
    <property type="molecule type" value="Genomic_DNA"/>
</dbReference>
<evidence type="ECO:0000313" key="2">
    <source>
        <dbReference type="Proteomes" id="UP001515480"/>
    </source>
</evidence>
<organism evidence="1 2">
    <name type="scientific">Prymnesium parvum</name>
    <name type="common">Toxic golden alga</name>
    <dbReference type="NCBI Taxonomy" id="97485"/>
    <lineage>
        <taxon>Eukaryota</taxon>
        <taxon>Haptista</taxon>
        <taxon>Haptophyta</taxon>
        <taxon>Prymnesiophyceae</taxon>
        <taxon>Prymnesiales</taxon>
        <taxon>Prymnesiaceae</taxon>
        <taxon>Prymnesium</taxon>
    </lineage>
</organism>
<accession>A0AB34J917</accession>
<name>A0AB34J917_PRYPA</name>
<comment type="caution">
    <text evidence="1">The sequence shown here is derived from an EMBL/GenBank/DDBJ whole genome shotgun (WGS) entry which is preliminary data.</text>
</comment>
<dbReference type="Proteomes" id="UP001515480">
    <property type="component" value="Unassembled WGS sequence"/>
</dbReference>
<dbReference type="AlphaFoldDB" id="A0AB34J917"/>
<proteinExistence type="predicted"/>